<dbReference type="EMBL" id="JANPWB010000015">
    <property type="protein sequence ID" value="KAJ1092887.1"/>
    <property type="molecule type" value="Genomic_DNA"/>
</dbReference>
<sequence length="122" mass="13678">MSGKGDSVLQAPEVPTAQHISQEYTERFLTEIQLEIASLKTDINSYMQDLCSDITEVGTHVDNLECTIDSHTEDQEMSWCRMAALVEQQIEPQAKQEDLENCSSRNKVCMSGSPEAYKVMTS</sequence>
<organism evidence="1 2">
    <name type="scientific">Pleurodeles waltl</name>
    <name type="common">Iberian ribbed newt</name>
    <dbReference type="NCBI Taxonomy" id="8319"/>
    <lineage>
        <taxon>Eukaryota</taxon>
        <taxon>Metazoa</taxon>
        <taxon>Chordata</taxon>
        <taxon>Craniata</taxon>
        <taxon>Vertebrata</taxon>
        <taxon>Euteleostomi</taxon>
        <taxon>Amphibia</taxon>
        <taxon>Batrachia</taxon>
        <taxon>Caudata</taxon>
        <taxon>Salamandroidea</taxon>
        <taxon>Salamandridae</taxon>
        <taxon>Pleurodelinae</taxon>
        <taxon>Pleurodeles</taxon>
    </lineage>
</organism>
<keyword evidence="2" id="KW-1185">Reference proteome</keyword>
<evidence type="ECO:0000313" key="2">
    <source>
        <dbReference type="Proteomes" id="UP001066276"/>
    </source>
</evidence>
<evidence type="ECO:0000313" key="1">
    <source>
        <dbReference type="EMBL" id="KAJ1092887.1"/>
    </source>
</evidence>
<reference evidence="1" key="1">
    <citation type="journal article" date="2022" name="bioRxiv">
        <title>Sequencing and chromosome-scale assembly of the giantPleurodeles waltlgenome.</title>
        <authorList>
            <person name="Brown T."/>
            <person name="Elewa A."/>
            <person name="Iarovenko S."/>
            <person name="Subramanian E."/>
            <person name="Araus A.J."/>
            <person name="Petzold A."/>
            <person name="Susuki M."/>
            <person name="Suzuki K.-i.T."/>
            <person name="Hayashi T."/>
            <person name="Toyoda A."/>
            <person name="Oliveira C."/>
            <person name="Osipova E."/>
            <person name="Leigh N.D."/>
            <person name="Simon A."/>
            <person name="Yun M.H."/>
        </authorList>
    </citation>
    <scope>NUCLEOTIDE SEQUENCE</scope>
    <source>
        <strain evidence="1">20211129_DDA</strain>
        <tissue evidence="1">Liver</tissue>
    </source>
</reference>
<dbReference type="AlphaFoldDB" id="A0AAV7LP77"/>
<gene>
    <name evidence="1" type="ORF">NDU88_005997</name>
</gene>
<name>A0AAV7LP77_PLEWA</name>
<proteinExistence type="predicted"/>
<comment type="caution">
    <text evidence="1">The sequence shown here is derived from an EMBL/GenBank/DDBJ whole genome shotgun (WGS) entry which is preliminary data.</text>
</comment>
<protein>
    <submittedName>
        <fullName evidence="1">Uncharacterized protein</fullName>
    </submittedName>
</protein>
<dbReference type="Proteomes" id="UP001066276">
    <property type="component" value="Chromosome 11"/>
</dbReference>
<accession>A0AAV7LP77</accession>